<dbReference type="PANTHER" id="PTHR24148">
    <property type="entry name" value="ANKYRIN REPEAT DOMAIN-CONTAINING PROTEIN 39 HOMOLOG-RELATED"/>
    <property type="match status" value="1"/>
</dbReference>
<keyword evidence="3" id="KW-1185">Reference proteome</keyword>
<dbReference type="PANTHER" id="PTHR24148:SF64">
    <property type="entry name" value="HETEROKARYON INCOMPATIBILITY DOMAIN-CONTAINING PROTEIN"/>
    <property type="match status" value="1"/>
</dbReference>
<reference evidence="2" key="1">
    <citation type="journal article" date="2020" name="Stud. Mycol.">
        <title>101 Dothideomycetes genomes: a test case for predicting lifestyles and emergence of pathogens.</title>
        <authorList>
            <person name="Haridas S."/>
            <person name="Albert R."/>
            <person name="Binder M."/>
            <person name="Bloem J."/>
            <person name="Labutti K."/>
            <person name="Salamov A."/>
            <person name="Andreopoulos B."/>
            <person name="Baker S."/>
            <person name="Barry K."/>
            <person name="Bills G."/>
            <person name="Bluhm B."/>
            <person name="Cannon C."/>
            <person name="Castanera R."/>
            <person name="Culley D."/>
            <person name="Daum C."/>
            <person name="Ezra D."/>
            <person name="Gonzalez J."/>
            <person name="Henrissat B."/>
            <person name="Kuo A."/>
            <person name="Liang C."/>
            <person name="Lipzen A."/>
            <person name="Lutzoni F."/>
            <person name="Magnuson J."/>
            <person name="Mondo S."/>
            <person name="Nolan M."/>
            <person name="Ohm R."/>
            <person name="Pangilinan J."/>
            <person name="Park H.-J."/>
            <person name="Ramirez L."/>
            <person name="Alfaro M."/>
            <person name="Sun H."/>
            <person name="Tritt A."/>
            <person name="Yoshinaga Y."/>
            <person name="Zwiers L.-H."/>
            <person name="Turgeon B."/>
            <person name="Goodwin S."/>
            <person name="Spatafora J."/>
            <person name="Crous P."/>
            <person name="Grigoriev I."/>
        </authorList>
    </citation>
    <scope>NUCLEOTIDE SEQUENCE</scope>
    <source>
        <strain evidence="2">CBS 130266</strain>
    </source>
</reference>
<organism evidence="2 3">
    <name type="scientific">Tothia fuscella</name>
    <dbReference type="NCBI Taxonomy" id="1048955"/>
    <lineage>
        <taxon>Eukaryota</taxon>
        <taxon>Fungi</taxon>
        <taxon>Dikarya</taxon>
        <taxon>Ascomycota</taxon>
        <taxon>Pezizomycotina</taxon>
        <taxon>Dothideomycetes</taxon>
        <taxon>Pleosporomycetidae</taxon>
        <taxon>Venturiales</taxon>
        <taxon>Cylindrosympodiaceae</taxon>
        <taxon>Tothia</taxon>
    </lineage>
</organism>
<dbReference type="InterPro" id="IPR010730">
    <property type="entry name" value="HET"/>
</dbReference>
<sequence length="698" mass="78638">MTGKSISSDPLYRTLSSTESIRLLRLQPGAGNDAINTSLELILDYAKSPPYQALSYCWGDANSTLDLVCSGQTIQITSNLHEALIHLRRQDESCLIWCDAVCIDQNNVPERNQQVSIMGKIYQRASRVCVWLGAGGEDTKDTLKILLEIARRIHDHNARGSPFKAWLSQLSVREDKYSIITHAYPMDEDAFSSEQWKLLGRFYNAEWFRRIWVIQEIQAASEGWVICGLYEIEWDIVALAASWISAQVPWRSGVNWKVKYFGSYLGFRGAQFMWAQTFATLREAPFMALLQRARTFHGTDARDKVFCMLHHRMSRPDTGLHPLSVSENGKNPTPSSLFCQGLKLPIDYKTSTLEVYRQVVMQSLQTYNNAEALCYAAYTSCHDLSWPSWIPRWNIALQESEKTTVIPFLYNASQRSRFAFRLSHNQNVLSLQGIKLGTIVTTSTSLEYTAFGTQDSSSSETGVETQLRAISKILTHDRWQEAPFVETNATRSHDNDEALFAGFSAYILPLLKDHGEACHISLMVGICCDCCGKWLHPLRGKASTIPSEFFRCHICESGPEDICLACYNTGRRCGDPSHIMKRRTVRNILIQHTDAVFDILKRHAPNGDGERYKNLLSVTNARLVYFEGSQGWYGSASEAIEPGDVLTVLFGSRVPVILREHGSGYRLVSIGYVQGLMDGEAMDMLNSGELLSETFDIS</sequence>
<protein>
    <submittedName>
        <fullName evidence="2">HET-domain-containing protein</fullName>
    </submittedName>
</protein>
<gene>
    <name evidence="2" type="ORF">EJ08DRAFT_298969</name>
</gene>
<name>A0A9P4NQ97_9PEZI</name>
<evidence type="ECO:0000313" key="2">
    <source>
        <dbReference type="EMBL" id="KAF2429311.1"/>
    </source>
</evidence>
<evidence type="ECO:0000259" key="1">
    <source>
        <dbReference type="Pfam" id="PF06985"/>
    </source>
</evidence>
<evidence type="ECO:0000313" key="3">
    <source>
        <dbReference type="Proteomes" id="UP000800235"/>
    </source>
</evidence>
<dbReference type="Proteomes" id="UP000800235">
    <property type="component" value="Unassembled WGS sequence"/>
</dbReference>
<dbReference type="Pfam" id="PF26639">
    <property type="entry name" value="Het-6_barrel"/>
    <property type="match status" value="1"/>
</dbReference>
<dbReference type="EMBL" id="MU007048">
    <property type="protein sequence ID" value="KAF2429311.1"/>
    <property type="molecule type" value="Genomic_DNA"/>
</dbReference>
<comment type="caution">
    <text evidence="2">The sequence shown here is derived from an EMBL/GenBank/DDBJ whole genome shotgun (WGS) entry which is preliminary data.</text>
</comment>
<dbReference type="OrthoDB" id="2157530at2759"/>
<accession>A0A9P4NQ97</accession>
<feature type="domain" description="Heterokaryon incompatibility" evidence="1">
    <location>
        <begin position="51"/>
        <end position="216"/>
    </location>
</feature>
<proteinExistence type="predicted"/>
<dbReference type="Pfam" id="PF06985">
    <property type="entry name" value="HET"/>
    <property type="match status" value="1"/>
</dbReference>
<dbReference type="InterPro" id="IPR052895">
    <property type="entry name" value="HetReg/Transcr_Mod"/>
</dbReference>
<dbReference type="AlphaFoldDB" id="A0A9P4NQ97"/>